<protein>
    <submittedName>
        <fullName evidence="1">Uncharacterized protein</fullName>
    </submittedName>
</protein>
<keyword evidence="2" id="KW-1185">Reference proteome</keyword>
<gene>
    <name evidence="1" type="ORF">AAG570_008893</name>
</gene>
<organism evidence="1 2">
    <name type="scientific">Ranatra chinensis</name>
    <dbReference type="NCBI Taxonomy" id="642074"/>
    <lineage>
        <taxon>Eukaryota</taxon>
        <taxon>Metazoa</taxon>
        <taxon>Ecdysozoa</taxon>
        <taxon>Arthropoda</taxon>
        <taxon>Hexapoda</taxon>
        <taxon>Insecta</taxon>
        <taxon>Pterygota</taxon>
        <taxon>Neoptera</taxon>
        <taxon>Paraneoptera</taxon>
        <taxon>Hemiptera</taxon>
        <taxon>Heteroptera</taxon>
        <taxon>Panheteroptera</taxon>
        <taxon>Nepomorpha</taxon>
        <taxon>Nepidae</taxon>
        <taxon>Ranatrinae</taxon>
        <taxon>Ranatra</taxon>
    </lineage>
</organism>
<evidence type="ECO:0000313" key="2">
    <source>
        <dbReference type="Proteomes" id="UP001558652"/>
    </source>
</evidence>
<dbReference type="Proteomes" id="UP001558652">
    <property type="component" value="Unassembled WGS sequence"/>
</dbReference>
<accession>A0ABD0YSV4</accession>
<comment type="caution">
    <text evidence="1">The sequence shown here is derived from an EMBL/GenBank/DDBJ whole genome shotgun (WGS) entry which is preliminary data.</text>
</comment>
<evidence type="ECO:0000313" key="1">
    <source>
        <dbReference type="EMBL" id="KAL1138831.1"/>
    </source>
</evidence>
<sequence>MDVFKEIHPSIVQKRIDEVNKMQEDALAANAAKNTTEQTDGYSAAIPPPSSYSLPASGKSTLVKRVVEYFSNEKYFDDQRVEVIPVVYDDEINWNEKYEI</sequence>
<name>A0ABD0YSV4_9HEMI</name>
<proteinExistence type="predicted"/>
<dbReference type="EMBL" id="JBFDAA010000003">
    <property type="protein sequence ID" value="KAL1138831.1"/>
    <property type="molecule type" value="Genomic_DNA"/>
</dbReference>
<dbReference type="AlphaFoldDB" id="A0ABD0YSV4"/>
<reference evidence="1 2" key="1">
    <citation type="submission" date="2024-07" db="EMBL/GenBank/DDBJ databases">
        <title>Chromosome-level genome assembly of the water stick insect Ranatra chinensis (Heteroptera: Nepidae).</title>
        <authorList>
            <person name="Liu X."/>
        </authorList>
    </citation>
    <scope>NUCLEOTIDE SEQUENCE [LARGE SCALE GENOMIC DNA]</scope>
    <source>
        <strain evidence="1">Cailab_2021Rc</strain>
        <tissue evidence="1">Muscle</tissue>
    </source>
</reference>